<reference evidence="2 3" key="1">
    <citation type="journal article" date="2011" name="Stand. Genomic Sci.">
        <title>Complete genome sequence of Cellulophaga lytica type strain (LIM- 21).</title>
        <authorList>
            <person name="Pati A."/>
            <person name="Abt B."/>
            <person name="Teshima H."/>
            <person name="Nolan M."/>
            <person name="Lapidus A."/>
            <person name="Lucas S."/>
            <person name="Hammon N."/>
            <person name="Deshpande S."/>
            <person name="Cheng J.F."/>
            <person name="Tapia R."/>
            <person name="Han C."/>
            <person name="Goodwin L."/>
            <person name="Pitluck S."/>
            <person name="Liolios K."/>
            <person name="Pagani I."/>
            <person name="Mavromatis K."/>
            <person name="Ovchinikova G."/>
            <person name="Chen A."/>
            <person name="Palaniappan K."/>
            <person name="Land M."/>
            <person name="Hauser L."/>
            <person name="Jeffries C.D."/>
            <person name="Detter J.C."/>
            <person name="Brambilla E.M."/>
            <person name="Kannan K.P."/>
            <person name="Rohde M."/>
            <person name="Spring S."/>
            <person name="Goker M."/>
            <person name="Woyke T."/>
            <person name="Bristow J."/>
            <person name="Eisen J.A."/>
            <person name="Markowitz V."/>
            <person name="Hugenholtz P."/>
            <person name="Kyrpides N.C."/>
            <person name="Klenk H.P."/>
            <person name="Ivanova N."/>
        </authorList>
    </citation>
    <scope>NUCLEOTIDE SEQUENCE [LARGE SCALE GENOMIC DNA]</scope>
    <source>
        <strain evidence="3">ATCC 23178 / DSM 7489 / JCM 8516 / NBRC 14961 / NCIMB 1423 / VKM B-1433 / Cy l20</strain>
    </source>
</reference>
<accession>F0R9P2</accession>
<dbReference type="Pfam" id="PF22322">
    <property type="entry name" value="DUF6973"/>
    <property type="match status" value="1"/>
</dbReference>
<proteinExistence type="predicted"/>
<evidence type="ECO:0000313" key="2">
    <source>
        <dbReference type="EMBL" id="ADY29374.1"/>
    </source>
</evidence>
<gene>
    <name evidence="2" type="ordered locus">Celly_1550</name>
</gene>
<dbReference type="EMBL" id="CP002534">
    <property type="protein sequence ID" value="ADY29374.1"/>
    <property type="molecule type" value="Genomic_DNA"/>
</dbReference>
<name>F0R9P2_CELLC</name>
<dbReference type="STRING" id="867900.Celly_1550"/>
<evidence type="ECO:0000259" key="1">
    <source>
        <dbReference type="Pfam" id="PF22322"/>
    </source>
</evidence>
<sequence length="162" mass="18795">MKVWTRIKSLSVRQFFKLSLLFLRHPLLLVPSIKATKQTFALCNTYYPGGHGKSNKGNAFRHAVWNALLCTYSLKRTKSKQKSVFWAQKVTDLYEKVTNNNELDELMDLQNNAVGRLYFFNYADKKESELINFIFEKSKVAEKIANAKDIKLYPANMVYIVS</sequence>
<dbReference type="Proteomes" id="UP000007487">
    <property type="component" value="Chromosome"/>
</dbReference>
<keyword evidence="3" id="KW-1185">Reference proteome</keyword>
<evidence type="ECO:0000313" key="3">
    <source>
        <dbReference type="Proteomes" id="UP000007487"/>
    </source>
</evidence>
<feature type="domain" description="DUF6973" evidence="1">
    <location>
        <begin position="20"/>
        <end position="140"/>
    </location>
</feature>
<dbReference type="AlphaFoldDB" id="F0R9P2"/>
<dbReference type="HOGENOM" id="CLU_1567640_0_0_10"/>
<dbReference type="eggNOG" id="ENOG5032VPP">
    <property type="taxonomic scope" value="Bacteria"/>
</dbReference>
<organism evidence="2 3">
    <name type="scientific">Cellulophaga lytica (strain ATCC 23178 / DSM 7489 / JCM 8516 / NBRC 14961 / NCIMB 1423 / VKM B-1433 / Cy l20)</name>
    <dbReference type="NCBI Taxonomy" id="867900"/>
    <lineage>
        <taxon>Bacteria</taxon>
        <taxon>Pseudomonadati</taxon>
        <taxon>Bacteroidota</taxon>
        <taxon>Flavobacteriia</taxon>
        <taxon>Flavobacteriales</taxon>
        <taxon>Flavobacteriaceae</taxon>
        <taxon>Cellulophaga</taxon>
    </lineage>
</organism>
<dbReference type="InterPro" id="IPR054246">
    <property type="entry name" value="DUF6973"/>
</dbReference>
<protein>
    <recommendedName>
        <fullName evidence="1">DUF6973 domain-containing protein</fullName>
    </recommendedName>
</protein>
<dbReference type="KEGG" id="cly:Celly_1550"/>